<accession>A0A8J8JUI2</accession>
<evidence type="ECO:0000313" key="6">
    <source>
        <dbReference type="Proteomes" id="UP000598971"/>
    </source>
</evidence>
<dbReference type="PANTHER" id="PTHR48081">
    <property type="entry name" value="AB HYDROLASE SUPERFAMILY PROTEIN C4A8.06C"/>
    <property type="match status" value="1"/>
</dbReference>
<keyword evidence="2" id="KW-0378">Hydrolase</keyword>
<name>A0A8J8JUI2_9BACT</name>
<comment type="similarity">
    <text evidence="1">Belongs to the 'GDXG' lipolytic enzyme family.</text>
</comment>
<evidence type="ECO:0000256" key="1">
    <source>
        <dbReference type="ARBA" id="ARBA00010515"/>
    </source>
</evidence>
<dbReference type="AlphaFoldDB" id="A0A8J8JUI2"/>
<gene>
    <name evidence="5" type="ORF">GD597_08925</name>
</gene>
<organism evidence="5 6">
    <name type="scientific">Limnovirga soli</name>
    <dbReference type="NCBI Taxonomy" id="2656915"/>
    <lineage>
        <taxon>Bacteria</taxon>
        <taxon>Pseudomonadati</taxon>
        <taxon>Bacteroidota</taxon>
        <taxon>Chitinophagia</taxon>
        <taxon>Chitinophagales</taxon>
        <taxon>Chitinophagaceae</taxon>
        <taxon>Limnovirga</taxon>
    </lineage>
</organism>
<keyword evidence="6" id="KW-1185">Reference proteome</keyword>
<dbReference type="EMBL" id="WHPF01000005">
    <property type="protein sequence ID" value="NNV55579.1"/>
    <property type="molecule type" value="Genomic_DNA"/>
</dbReference>
<protein>
    <submittedName>
        <fullName evidence="5">Carboxylesterase family protein</fullName>
    </submittedName>
</protein>
<feature type="signal peptide" evidence="3">
    <location>
        <begin position="1"/>
        <end position="23"/>
    </location>
</feature>
<comment type="caution">
    <text evidence="5">The sequence shown here is derived from an EMBL/GenBank/DDBJ whole genome shotgun (WGS) entry which is preliminary data.</text>
</comment>
<evidence type="ECO:0000313" key="5">
    <source>
        <dbReference type="EMBL" id="NNV55579.1"/>
    </source>
</evidence>
<evidence type="ECO:0000259" key="4">
    <source>
        <dbReference type="Pfam" id="PF20434"/>
    </source>
</evidence>
<reference evidence="5" key="1">
    <citation type="submission" date="2019-10" db="EMBL/GenBank/DDBJ databases">
        <title>Draft genome sequence of Panacibacter sp. KCS-6.</title>
        <authorList>
            <person name="Yim K.J."/>
        </authorList>
    </citation>
    <scope>NUCLEOTIDE SEQUENCE</scope>
    <source>
        <strain evidence="5">KCS-6</strain>
    </source>
</reference>
<dbReference type="RefSeq" id="WP_171607498.1">
    <property type="nucleotide sequence ID" value="NZ_WHPF01000005.1"/>
</dbReference>
<dbReference type="InterPro" id="IPR002168">
    <property type="entry name" value="Lipase_GDXG_HIS_AS"/>
</dbReference>
<evidence type="ECO:0000256" key="3">
    <source>
        <dbReference type="SAM" id="SignalP"/>
    </source>
</evidence>
<sequence>MITIRTTLSYLSMALLLTLQVGCSKNSSNNIITTPPPQQRGNITSNVVFATNKDWQGNTQALTMDIYQPTNAKAGKKYPLVINVHGGGFYSGDKASAGSKCQIYADSGFVAVTINYRLGWNGAGAASCQGDTTSLNEAMYRAVQDINASLRYLVAHADEYNIDPNWIFVSGASAGGVVVQTSSYENDKYMQSRYPAVAAKLGGVQNAGNNLINTYTIKGICSIAGALPDSALINASKAIPTIFFQGGADDVVPVDHGTYLGCSNYQQLYGSLCLYRQLIANGQPAIANILPGAGHGNNGDSGFTDDFMIGNAANFFNRLVRNENIKSKVNY</sequence>
<evidence type="ECO:0000256" key="2">
    <source>
        <dbReference type="ARBA" id="ARBA00022801"/>
    </source>
</evidence>
<dbReference type="PANTHER" id="PTHR48081:SF30">
    <property type="entry name" value="ACETYL-HYDROLASE LIPR-RELATED"/>
    <property type="match status" value="1"/>
</dbReference>
<dbReference type="PROSITE" id="PS01173">
    <property type="entry name" value="LIPASE_GDXG_HIS"/>
    <property type="match status" value="1"/>
</dbReference>
<dbReference type="InterPro" id="IPR049492">
    <property type="entry name" value="BD-FAE-like_dom"/>
</dbReference>
<feature type="chain" id="PRO_5035270741" evidence="3">
    <location>
        <begin position="24"/>
        <end position="331"/>
    </location>
</feature>
<dbReference type="SUPFAM" id="SSF53474">
    <property type="entry name" value="alpha/beta-Hydrolases"/>
    <property type="match status" value="1"/>
</dbReference>
<keyword evidence="3" id="KW-0732">Signal</keyword>
<dbReference type="GO" id="GO:0004806">
    <property type="term" value="F:triacylglycerol lipase activity"/>
    <property type="evidence" value="ECO:0007669"/>
    <property type="project" value="TreeGrafter"/>
</dbReference>
<proteinExistence type="inferred from homology"/>
<dbReference type="Pfam" id="PF20434">
    <property type="entry name" value="BD-FAE"/>
    <property type="match status" value="1"/>
</dbReference>
<dbReference type="InterPro" id="IPR050300">
    <property type="entry name" value="GDXG_lipolytic_enzyme"/>
</dbReference>
<dbReference type="Proteomes" id="UP000598971">
    <property type="component" value="Unassembled WGS sequence"/>
</dbReference>
<dbReference type="Gene3D" id="3.40.50.1820">
    <property type="entry name" value="alpha/beta hydrolase"/>
    <property type="match status" value="1"/>
</dbReference>
<feature type="domain" description="BD-FAE-like" evidence="4">
    <location>
        <begin position="64"/>
        <end position="194"/>
    </location>
</feature>
<dbReference type="InterPro" id="IPR029058">
    <property type="entry name" value="AB_hydrolase_fold"/>
</dbReference>